<dbReference type="PROSITE" id="PS00759">
    <property type="entry name" value="ARGE_DAPE_CPG2_2"/>
    <property type="match status" value="1"/>
</dbReference>
<dbReference type="InterPro" id="IPR002933">
    <property type="entry name" value="Peptidase_M20"/>
</dbReference>
<evidence type="ECO:0000256" key="8">
    <source>
        <dbReference type="ARBA" id="ARBA00022833"/>
    </source>
</evidence>
<keyword evidence="8" id="KW-0862">Zinc</keyword>
<keyword evidence="9" id="KW-0170">Cobalt</keyword>
<comment type="caution">
    <text evidence="11">The sequence shown here is derived from an EMBL/GenBank/DDBJ whole genome shotgun (WGS) entry which is preliminary data.</text>
</comment>
<evidence type="ECO:0000256" key="2">
    <source>
        <dbReference type="ARBA" id="ARBA00005691"/>
    </source>
</evidence>
<dbReference type="InterPro" id="IPR011650">
    <property type="entry name" value="Peptidase_M20_dimer"/>
</dbReference>
<keyword evidence="7" id="KW-0378">Hydrolase</keyword>
<dbReference type="CDD" id="cd03894">
    <property type="entry name" value="M20_ArgE"/>
    <property type="match status" value="1"/>
</dbReference>
<dbReference type="Pfam" id="PF07687">
    <property type="entry name" value="M20_dimer"/>
    <property type="match status" value="1"/>
</dbReference>
<keyword evidence="12" id="KW-1185">Reference proteome</keyword>
<dbReference type="PANTHER" id="PTHR43808:SF31">
    <property type="entry name" value="N-ACETYL-L-CITRULLINE DEACETYLASE"/>
    <property type="match status" value="1"/>
</dbReference>
<comment type="similarity">
    <text evidence="2">Belongs to the peptidase M20A family. ArgE subfamily.</text>
</comment>
<dbReference type="EMBL" id="JUGD01000018">
    <property type="protein sequence ID" value="RAM63624.1"/>
    <property type="molecule type" value="Genomic_DNA"/>
</dbReference>
<organism evidence="11 12">
    <name type="scientific">Herbaspirillum rubrisubalbicans</name>
    <dbReference type="NCBI Taxonomy" id="80842"/>
    <lineage>
        <taxon>Bacteria</taxon>
        <taxon>Pseudomonadati</taxon>
        <taxon>Pseudomonadota</taxon>
        <taxon>Betaproteobacteria</taxon>
        <taxon>Burkholderiales</taxon>
        <taxon>Oxalobacteraceae</taxon>
        <taxon>Herbaspirillum</taxon>
    </lineage>
</organism>
<evidence type="ECO:0000256" key="6">
    <source>
        <dbReference type="ARBA" id="ARBA00022723"/>
    </source>
</evidence>
<evidence type="ECO:0000256" key="5">
    <source>
        <dbReference type="ARBA" id="ARBA00022605"/>
    </source>
</evidence>
<evidence type="ECO:0000313" key="12">
    <source>
        <dbReference type="Proteomes" id="UP000248631"/>
    </source>
</evidence>
<gene>
    <name evidence="11" type="ORF">RB24_16270</name>
</gene>
<evidence type="ECO:0000256" key="7">
    <source>
        <dbReference type="ARBA" id="ARBA00022801"/>
    </source>
</evidence>
<keyword evidence="3" id="KW-0963">Cytoplasm</keyword>
<evidence type="ECO:0000256" key="1">
    <source>
        <dbReference type="ARBA" id="ARBA00001947"/>
    </source>
</evidence>
<dbReference type="Gene3D" id="3.30.70.360">
    <property type="match status" value="1"/>
</dbReference>
<keyword evidence="6" id="KW-0479">Metal-binding</keyword>
<keyword evidence="4" id="KW-0055">Arginine biosynthesis</keyword>
<dbReference type="InterPro" id="IPR036264">
    <property type="entry name" value="Bact_exopeptidase_dim_dom"/>
</dbReference>
<sequence length="411" mass="44684">MSLATTYHGSKPSPETLMVLSELIAFQTVSRDSNLGLIEWVRDYLQSLGASIRLTYDRSKKKANLFATYGEGPDFGTVFSGHTDVVPTDGQDWNSHPFIATLKGDRVFGRGTCDMKGFLAVCLSRLRVIPRQHVHTPIHFSFSYDEELGCLGVRGLLDDLKAHDIRPVACIVGEPTMMQPVLAHKGKRAYRCSVHGHSAHSSSPQLAINAVDFGAELIVKIREVAERVRASGPLDEAFDVPYSTIVTTVVQGGNVINTIPDRCEFVFEHRFLPGVDPQQVMDELNRYIDRDMLPRMRLEAGRAGAADAIGGVKFDVLSAYPGLETTVADQLARRAMHILGVERANKVGFGTEAGLFSAAGIPALVCGPGDIAHAHKPNEFVTLDQLARCEAFFDAYVKATSMTQVAVGGAA</sequence>
<comment type="cofactor">
    <cofactor evidence="1">
        <name>Zn(2+)</name>
        <dbReference type="ChEBI" id="CHEBI:29105"/>
    </cofactor>
</comment>
<dbReference type="SUPFAM" id="SSF53187">
    <property type="entry name" value="Zn-dependent exopeptidases"/>
    <property type="match status" value="1"/>
</dbReference>
<dbReference type="NCBIfam" id="NF005710">
    <property type="entry name" value="PRK07522.1"/>
    <property type="match status" value="1"/>
</dbReference>
<feature type="domain" description="Peptidase M20 dimerisation" evidence="10">
    <location>
        <begin position="183"/>
        <end position="290"/>
    </location>
</feature>
<dbReference type="SUPFAM" id="SSF55031">
    <property type="entry name" value="Bacterial exopeptidase dimerisation domain"/>
    <property type="match status" value="1"/>
</dbReference>
<dbReference type="RefSeq" id="WP_112069034.1">
    <property type="nucleotide sequence ID" value="NZ_JUGD01000018.1"/>
</dbReference>
<reference evidence="11 12" key="1">
    <citation type="submission" date="2014-12" db="EMBL/GenBank/DDBJ databases">
        <title>Complete genome sequence of Herbaspirillum rubrisubalbicans Os38.</title>
        <authorList>
            <person name="Chen M."/>
            <person name="An Q."/>
        </authorList>
    </citation>
    <scope>NUCLEOTIDE SEQUENCE [LARGE SCALE GENOMIC DNA]</scope>
    <source>
        <strain evidence="11 12">Os38</strain>
    </source>
</reference>
<name>A0ABX9BZY9_9BURK</name>
<evidence type="ECO:0000256" key="9">
    <source>
        <dbReference type="ARBA" id="ARBA00023285"/>
    </source>
</evidence>
<dbReference type="Proteomes" id="UP000248631">
    <property type="component" value="Unassembled WGS sequence"/>
</dbReference>
<evidence type="ECO:0000256" key="4">
    <source>
        <dbReference type="ARBA" id="ARBA00022571"/>
    </source>
</evidence>
<dbReference type="InterPro" id="IPR050072">
    <property type="entry name" value="Peptidase_M20A"/>
</dbReference>
<dbReference type="InterPro" id="IPR010169">
    <property type="entry name" value="AcOrn-deacetyl"/>
</dbReference>
<dbReference type="Pfam" id="PF01546">
    <property type="entry name" value="Peptidase_M20"/>
    <property type="match status" value="1"/>
</dbReference>
<proteinExistence type="inferred from homology"/>
<protein>
    <submittedName>
        <fullName evidence="11">Acetylornithine deacetylase</fullName>
    </submittedName>
</protein>
<dbReference type="PANTHER" id="PTHR43808">
    <property type="entry name" value="ACETYLORNITHINE DEACETYLASE"/>
    <property type="match status" value="1"/>
</dbReference>
<evidence type="ECO:0000256" key="3">
    <source>
        <dbReference type="ARBA" id="ARBA00022490"/>
    </source>
</evidence>
<evidence type="ECO:0000313" key="11">
    <source>
        <dbReference type="EMBL" id="RAM63624.1"/>
    </source>
</evidence>
<evidence type="ECO:0000259" key="10">
    <source>
        <dbReference type="Pfam" id="PF07687"/>
    </source>
</evidence>
<accession>A0ABX9BZY9</accession>
<dbReference type="NCBIfam" id="TIGR01892">
    <property type="entry name" value="AcOrn-deacetyl"/>
    <property type="match status" value="1"/>
</dbReference>
<dbReference type="Gene3D" id="3.40.630.10">
    <property type="entry name" value="Zn peptidases"/>
    <property type="match status" value="1"/>
</dbReference>
<keyword evidence="5" id="KW-0028">Amino-acid biosynthesis</keyword>
<dbReference type="InterPro" id="IPR001261">
    <property type="entry name" value="ArgE/DapE_CS"/>
</dbReference>